<evidence type="ECO:0000313" key="3">
    <source>
        <dbReference type="Ensembl" id="ENSNMLP00000003871.1"/>
    </source>
</evidence>
<dbReference type="PANTHER" id="PTHR15489">
    <property type="entry name" value="CASPASE 8 ASSOCIATED PROTEIN 2"/>
    <property type="match status" value="1"/>
</dbReference>
<feature type="region of interest" description="Disordered" evidence="2">
    <location>
        <begin position="599"/>
        <end position="668"/>
    </location>
</feature>
<proteinExistence type="predicted"/>
<feature type="compositionally biased region" description="Polar residues" evidence="2">
    <location>
        <begin position="461"/>
        <end position="470"/>
    </location>
</feature>
<feature type="compositionally biased region" description="Basic and acidic residues" evidence="2">
    <location>
        <begin position="430"/>
        <end position="439"/>
    </location>
</feature>
<keyword evidence="4" id="KW-1185">Reference proteome</keyword>
<dbReference type="GO" id="GO:0016605">
    <property type="term" value="C:PML body"/>
    <property type="evidence" value="ECO:0007669"/>
    <property type="project" value="TreeGrafter"/>
</dbReference>
<dbReference type="Proteomes" id="UP000694523">
    <property type="component" value="Unplaced"/>
</dbReference>
<sequence length="1481" mass="164670">KESKDLSQRFVFVPEGNEDSVDIYEDLDFGSSKKSAPARLKEAMDLFEEIVTEEQQSKEASYTELKSRFQAAQSQITDLHRRLEHLQLQNTGLSKENCRLKMNISILLQTARQEVTRKDAPLPPAPASPPPPAPPLPKSPLREDMPVPFRKETEKCTGPGSRSLEQPLSDGLTRRSSREGCHTSERLEKHRLHADKHKDKKYKHDFGRSDTATLKPTSDRHERRHLHKDRTSNLADEKNSKLSKSESDRDKGHVSKESRSRNDRRDGTRDRRSRSSDSKEHKLHRDSSRPEPRLSKDHPSKEGRQEQRAEEDVKRHRRGSKEKHRSKEHSKKSSKPSERSSKGKTISVKVVAEENSPHRKLCFMETLNLTLSPVKKPGVDSEGGLKEPDAAAQTPQDSLQPNMEDMCVLDEVDSSEPEAASVDCPEADGEAPKLKTPDKIKDVEETGICATCDIERLPDNSVHSTSTSKAEIQKEDSLPKCVSERTENREETSTKTSTSEDIFSANQTEASESINSSNTSISTISASENAITISEESKPEVPPKNTLLESPTSTQSKDISSQEVAPKEVETVSSSISLESLPQEGLSLTEAIDLLTQNNEDCSSTASPEPSSTACIEVSKVSSTTQETTSDGYTDLSKTPKKSFGSAKFLSPPKSSEKGMKPSSSVPLLHDEDSMMRTLSSLKSIPDAISPLRSPVRISRRNLQYLQKPGHVKSLQKADLSIKKFSSAPTDVLYKKVDVNKENEHPGSPAKDEPVDMDLAVPLDTELEEGEILSESDEAASPHPPTKRTKLKRPFRAKASPKCVITRKTEEKSDLEASKSAEIIPSPPNKSRFKTVCPAATKASFSSIEDIMDTFKLVRYEIRKKYMKLHKTFPKKSFFGVMENFQESFIEFVDGADFGQICNCTTELKFKLKKIIMSVFSKVLNNGIVKRIFEQQAVDLKQKLWDFVDVQVDYLFKDVNTALKNMCKPTKSPVKQGNTREKDKRHKPSPLKRKEARSPRRLRGSATCAITPFRTGLGSRGKGIRITLDKSDDTDEQSGPEPSTVVSIVSSTPEKVNSSLVVATNTSTLDKTDFELLTEQQATSLTFNLVRDSQMGEIFKCLLQGSDLLDSNAVPGDQNAWALSTPRKDGERIITITTPGKFHTPSKLLTPDKFDSPSRLITTWSSISPRKVPSPSSKILLNPALFDESCLLEVPSDNKITQRPYSILAEDLAVSLTIPSPLKSDSHLSFLQPPCVQVLSTPESVLSAHISEDALLDEADATEHDIHLTLDTDNSSCCSSGSVDSSHGTSTQFLFKPSLPMHALVMERSNDHFILKIRQASSANSTLTADESLSRTSEVPLNRTSSSDREEIASESERSLTIVEELESTPEKPQARKHKDRKRRKGQEKSRAKRRKADEDSNQETSCEATGEEPLSPNSLSAKNVIRKKGKEEDRAILIELKTKGASRDTFSSLSEKLDKPSAQIAQRFHLLMKLFKKMDT</sequence>
<feature type="compositionally biased region" description="Polar residues" evidence="2">
    <location>
        <begin position="620"/>
        <end position="632"/>
    </location>
</feature>
<feature type="region of interest" description="Disordered" evidence="2">
    <location>
        <begin position="371"/>
        <end position="439"/>
    </location>
</feature>
<feature type="region of interest" description="Disordered" evidence="2">
    <location>
        <begin position="967"/>
        <end position="1003"/>
    </location>
</feature>
<feature type="region of interest" description="Disordered" evidence="2">
    <location>
        <begin position="771"/>
        <end position="793"/>
    </location>
</feature>
<protein>
    <submittedName>
        <fullName evidence="3">Caspase 8 associated protein 2</fullName>
    </submittedName>
</protein>
<feature type="compositionally biased region" description="Basic residues" evidence="2">
    <location>
        <begin position="315"/>
        <end position="334"/>
    </location>
</feature>
<feature type="compositionally biased region" description="Basic residues" evidence="2">
    <location>
        <begin position="189"/>
        <end position="201"/>
    </location>
</feature>
<dbReference type="InterPro" id="IPR039674">
    <property type="entry name" value="FLASH"/>
</dbReference>
<dbReference type="GO" id="GO:0036337">
    <property type="term" value="P:Fas signaling pathway"/>
    <property type="evidence" value="ECO:0007669"/>
    <property type="project" value="TreeGrafter"/>
</dbReference>
<dbReference type="GO" id="GO:0003714">
    <property type="term" value="F:transcription corepressor activity"/>
    <property type="evidence" value="ECO:0007669"/>
    <property type="project" value="TreeGrafter"/>
</dbReference>
<feature type="compositionally biased region" description="Pro residues" evidence="2">
    <location>
        <begin position="121"/>
        <end position="138"/>
    </location>
</feature>
<dbReference type="PANTHER" id="PTHR15489:SF2">
    <property type="entry name" value="CASP8-ASSOCIATED PROTEIN 2"/>
    <property type="match status" value="1"/>
</dbReference>
<feature type="compositionally biased region" description="Basic and acidic residues" evidence="2">
    <location>
        <begin position="1346"/>
        <end position="1358"/>
    </location>
</feature>
<feature type="compositionally biased region" description="Basic residues" evidence="2">
    <location>
        <begin position="1375"/>
        <end position="1395"/>
    </location>
</feature>
<feature type="compositionally biased region" description="Basic and acidic residues" evidence="2">
    <location>
        <begin position="377"/>
        <end position="389"/>
    </location>
</feature>
<dbReference type="Ensembl" id="ENSNMLT00000004440.1">
    <property type="protein sequence ID" value="ENSNMLP00000003871.1"/>
    <property type="gene ID" value="ENSNMLG00000002853.1"/>
</dbReference>
<dbReference type="Gene3D" id="1.10.10.60">
    <property type="entry name" value="Homeodomain-like"/>
    <property type="match status" value="1"/>
</dbReference>
<feature type="compositionally biased region" description="Polar residues" evidence="2">
    <location>
        <begin position="1324"/>
        <end position="1345"/>
    </location>
</feature>
<feature type="coiled-coil region" evidence="1">
    <location>
        <begin position="62"/>
        <end position="96"/>
    </location>
</feature>
<name>A0A8C6SBH8_9GOBI</name>
<feature type="compositionally biased region" description="Acidic residues" evidence="2">
    <location>
        <begin position="407"/>
        <end position="416"/>
    </location>
</feature>
<feature type="compositionally biased region" description="Basic and acidic residues" evidence="2">
    <location>
        <begin position="140"/>
        <end position="155"/>
    </location>
</feature>
<keyword evidence="1" id="KW-0175">Coiled coil</keyword>
<dbReference type="Pfam" id="PF21227">
    <property type="entry name" value="Myb_DNA-binding_7"/>
    <property type="match status" value="1"/>
</dbReference>
<reference evidence="3" key="1">
    <citation type="submission" date="2025-08" db="UniProtKB">
        <authorList>
            <consortium name="Ensembl"/>
        </authorList>
    </citation>
    <scope>IDENTIFICATION</scope>
</reference>
<feature type="compositionally biased region" description="Polar residues" evidence="2">
    <location>
        <begin position="571"/>
        <end position="580"/>
    </location>
</feature>
<evidence type="ECO:0000313" key="4">
    <source>
        <dbReference type="Proteomes" id="UP000694523"/>
    </source>
</evidence>
<feature type="compositionally biased region" description="Basic and acidic residues" evidence="2">
    <location>
        <begin position="229"/>
        <end position="314"/>
    </location>
</feature>
<feature type="region of interest" description="Disordered" evidence="2">
    <location>
        <begin position="1324"/>
        <end position="1428"/>
    </location>
</feature>
<evidence type="ECO:0000256" key="2">
    <source>
        <dbReference type="SAM" id="MobiDB-lite"/>
    </source>
</evidence>
<evidence type="ECO:0000256" key="1">
    <source>
        <dbReference type="SAM" id="Coils"/>
    </source>
</evidence>
<reference evidence="3" key="2">
    <citation type="submission" date="2025-09" db="UniProtKB">
        <authorList>
            <consortium name="Ensembl"/>
        </authorList>
    </citation>
    <scope>IDENTIFICATION</scope>
</reference>
<feature type="compositionally biased region" description="Basic and acidic residues" evidence="2">
    <location>
        <begin position="471"/>
        <end position="493"/>
    </location>
</feature>
<feature type="compositionally biased region" description="Basic and acidic residues" evidence="2">
    <location>
        <begin position="172"/>
        <end position="188"/>
    </location>
</feature>
<accession>A0A8C6SBH8</accession>
<feature type="region of interest" description="Disordered" evidence="2">
    <location>
        <begin position="456"/>
        <end position="583"/>
    </location>
</feature>
<feature type="compositionally biased region" description="Polar residues" evidence="2">
    <location>
        <begin position="547"/>
        <end position="563"/>
    </location>
</feature>
<dbReference type="GO" id="GO:0005739">
    <property type="term" value="C:mitochondrion"/>
    <property type="evidence" value="ECO:0007669"/>
    <property type="project" value="TreeGrafter"/>
</dbReference>
<organism evidence="3 4">
    <name type="scientific">Neogobius melanostomus</name>
    <name type="common">round goby</name>
    <dbReference type="NCBI Taxonomy" id="47308"/>
    <lineage>
        <taxon>Eukaryota</taxon>
        <taxon>Metazoa</taxon>
        <taxon>Chordata</taxon>
        <taxon>Craniata</taxon>
        <taxon>Vertebrata</taxon>
        <taxon>Euteleostomi</taxon>
        <taxon>Actinopterygii</taxon>
        <taxon>Neopterygii</taxon>
        <taxon>Teleostei</taxon>
        <taxon>Neoteleostei</taxon>
        <taxon>Acanthomorphata</taxon>
        <taxon>Gobiaria</taxon>
        <taxon>Gobiiformes</taxon>
        <taxon>Gobioidei</taxon>
        <taxon>Gobiidae</taxon>
        <taxon>Benthophilinae</taxon>
        <taxon>Neogobiini</taxon>
        <taxon>Neogobius</taxon>
    </lineage>
</organism>
<feature type="compositionally biased region" description="Low complexity" evidence="2">
    <location>
        <begin position="509"/>
        <end position="534"/>
    </location>
</feature>
<dbReference type="GO" id="GO:0008625">
    <property type="term" value="P:extrinsic apoptotic signaling pathway via death domain receptors"/>
    <property type="evidence" value="ECO:0007669"/>
    <property type="project" value="TreeGrafter"/>
</dbReference>
<feature type="compositionally biased region" description="Low complexity" evidence="2">
    <location>
        <begin position="602"/>
        <end position="615"/>
    </location>
</feature>
<feature type="region of interest" description="Disordered" evidence="2">
    <location>
        <begin position="118"/>
        <end position="356"/>
    </location>
</feature>